<dbReference type="Pfam" id="PF13947">
    <property type="entry name" value="GUB_WAK_bind"/>
    <property type="match status" value="3"/>
</dbReference>
<evidence type="ECO:0000256" key="4">
    <source>
        <dbReference type="ARBA" id="ARBA00022679"/>
    </source>
</evidence>
<evidence type="ECO:0000256" key="7">
    <source>
        <dbReference type="ARBA" id="ARBA00022741"/>
    </source>
</evidence>
<dbReference type="Gene3D" id="1.10.510.10">
    <property type="entry name" value="Transferase(Phosphotransferase) domain 1"/>
    <property type="match status" value="1"/>
</dbReference>
<dbReference type="GO" id="GO:0005886">
    <property type="term" value="C:plasma membrane"/>
    <property type="evidence" value="ECO:0007669"/>
    <property type="project" value="TreeGrafter"/>
</dbReference>
<proteinExistence type="predicted"/>
<dbReference type="AlphaFoldDB" id="A0AAQ3PN39"/>
<keyword evidence="8" id="KW-0418">Kinase</keyword>
<dbReference type="PROSITE" id="PS00107">
    <property type="entry name" value="PROTEIN_KINASE_ATP"/>
    <property type="match status" value="1"/>
</dbReference>
<keyword evidence="7 14" id="KW-0547">Nucleotide-binding</keyword>
<dbReference type="Pfam" id="PF07714">
    <property type="entry name" value="PK_Tyr_Ser-Thr"/>
    <property type="match status" value="1"/>
</dbReference>
<dbReference type="Proteomes" id="UP001341281">
    <property type="component" value="Chromosome 01"/>
</dbReference>
<dbReference type="SMART" id="SM00220">
    <property type="entry name" value="S_TKc"/>
    <property type="match status" value="1"/>
</dbReference>
<reference evidence="16 17" key="1">
    <citation type="submission" date="2024-02" db="EMBL/GenBank/DDBJ databases">
        <title>High-quality chromosome-scale genome assembly of Pensacola bahiagrass (Paspalum notatum Flugge var. saurae).</title>
        <authorList>
            <person name="Vega J.M."/>
            <person name="Podio M."/>
            <person name="Orjuela J."/>
            <person name="Siena L.A."/>
            <person name="Pessino S.C."/>
            <person name="Combes M.C."/>
            <person name="Mariac C."/>
            <person name="Albertini E."/>
            <person name="Pupilli F."/>
            <person name="Ortiz J.P.A."/>
            <person name="Leblanc O."/>
        </authorList>
    </citation>
    <scope>NUCLEOTIDE SEQUENCE [LARGE SCALE GENOMIC DNA]</scope>
    <source>
        <strain evidence="16">R1</strain>
        <tissue evidence="16">Leaf</tissue>
    </source>
</reference>
<dbReference type="InterPro" id="IPR018097">
    <property type="entry name" value="EGF_Ca-bd_CS"/>
</dbReference>
<dbReference type="InterPro" id="IPR045274">
    <property type="entry name" value="WAK-like"/>
</dbReference>
<dbReference type="Gene3D" id="3.30.200.20">
    <property type="entry name" value="Phosphorylase Kinase, domain 1"/>
    <property type="match status" value="1"/>
</dbReference>
<dbReference type="PROSITE" id="PS01187">
    <property type="entry name" value="EGF_CA"/>
    <property type="match status" value="1"/>
</dbReference>
<dbReference type="SUPFAM" id="SSF57196">
    <property type="entry name" value="EGF/Laminin"/>
    <property type="match status" value="2"/>
</dbReference>
<feature type="binding site" evidence="14">
    <location>
        <position position="859"/>
    </location>
    <ligand>
        <name>ATP</name>
        <dbReference type="ChEBI" id="CHEBI:30616"/>
    </ligand>
</feature>
<dbReference type="PROSITE" id="PS00010">
    <property type="entry name" value="ASX_HYDROXYL"/>
    <property type="match status" value="1"/>
</dbReference>
<dbReference type="Gene3D" id="2.10.25.10">
    <property type="entry name" value="Laminin"/>
    <property type="match status" value="2"/>
</dbReference>
<dbReference type="PROSITE" id="PS50011">
    <property type="entry name" value="PROTEIN_KINASE_DOM"/>
    <property type="match status" value="1"/>
</dbReference>
<dbReference type="GO" id="GO:0005524">
    <property type="term" value="F:ATP binding"/>
    <property type="evidence" value="ECO:0007669"/>
    <property type="project" value="UniProtKB-UniRule"/>
</dbReference>
<evidence type="ECO:0000256" key="5">
    <source>
        <dbReference type="ARBA" id="ARBA00022692"/>
    </source>
</evidence>
<dbReference type="InterPro" id="IPR000152">
    <property type="entry name" value="EGF-type_Asp/Asn_hydroxyl_site"/>
</dbReference>
<evidence type="ECO:0000256" key="2">
    <source>
        <dbReference type="ARBA" id="ARBA00022527"/>
    </source>
</evidence>
<keyword evidence="12" id="KW-1015">Disulfide bond</keyword>
<dbReference type="PANTHER" id="PTHR27005">
    <property type="entry name" value="WALL-ASSOCIATED RECEPTOR KINASE-LIKE 21"/>
    <property type="match status" value="1"/>
</dbReference>
<dbReference type="InterPro" id="IPR008271">
    <property type="entry name" value="Ser/Thr_kinase_AS"/>
</dbReference>
<name>A0AAQ3PN39_PASNO</name>
<keyword evidence="11" id="KW-0472">Membrane</keyword>
<dbReference type="PROSITE" id="PS00108">
    <property type="entry name" value="PROTEIN_KINASE_ST"/>
    <property type="match status" value="1"/>
</dbReference>
<keyword evidence="17" id="KW-1185">Reference proteome</keyword>
<dbReference type="SUPFAM" id="SSF56112">
    <property type="entry name" value="Protein kinase-like (PK-like)"/>
    <property type="match status" value="1"/>
</dbReference>
<organism evidence="16 17">
    <name type="scientific">Paspalum notatum var. saurae</name>
    <dbReference type="NCBI Taxonomy" id="547442"/>
    <lineage>
        <taxon>Eukaryota</taxon>
        <taxon>Viridiplantae</taxon>
        <taxon>Streptophyta</taxon>
        <taxon>Embryophyta</taxon>
        <taxon>Tracheophyta</taxon>
        <taxon>Spermatophyta</taxon>
        <taxon>Magnoliopsida</taxon>
        <taxon>Liliopsida</taxon>
        <taxon>Poales</taxon>
        <taxon>Poaceae</taxon>
        <taxon>PACMAD clade</taxon>
        <taxon>Panicoideae</taxon>
        <taxon>Andropogonodae</taxon>
        <taxon>Paspaleae</taxon>
        <taxon>Paspalinae</taxon>
        <taxon>Paspalum</taxon>
    </lineage>
</organism>
<dbReference type="CDD" id="cd00054">
    <property type="entry name" value="EGF_CA"/>
    <property type="match status" value="2"/>
</dbReference>
<protein>
    <recommendedName>
        <fullName evidence="15">Protein kinase domain-containing protein</fullName>
    </recommendedName>
</protein>
<evidence type="ECO:0000256" key="12">
    <source>
        <dbReference type="ARBA" id="ARBA00023157"/>
    </source>
</evidence>
<dbReference type="InterPro" id="IPR001245">
    <property type="entry name" value="Ser-Thr/Tyr_kinase_cat_dom"/>
</dbReference>
<dbReference type="InterPro" id="IPR000719">
    <property type="entry name" value="Prot_kinase_dom"/>
</dbReference>
<dbReference type="GO" id="GO:0004674">
    <property type="term" value="F:protein serine/threonine kinase activity"/>
    <property type="evidence" value="ECO:0007669"/>
    <property type="project" value="UniProtKB-KW"/>
</dbReference>
<dbReference type="SMART" id="SM00181">
    <property type="entry name" value="EGF"/>
    <property type="match status" value="4"/>
</dbReference>
<evidence type="ECO:0000256" key="1">
    <source>
        <dbReference type="ARBA" id="ARBA00004479"/>
    </source>
</evidence>
<dbReference type="GO" id="GO:0005509">
    <property type="term" value="F:calcium ion binding"/>
    <property type="evidence" value="ECO:0007669"/>
    <property type="project" value="InterPro"/>
</dbReference>
<evidence type="ECO:0000256" key="9">
    <source>
        <dbReference type="ARBA" id="ARBA00022840"/>
    </source>
</evidence>
<dbReference type="EMBL" id="CP144745">
    <property type="protein sequence ID" value="WVZ53755.1"/>
    <property type="molecule type" value="Genomic_DNA"/>
</dbReference>
<keyword evidence="5" id="KW-0812">Transmembrane</keyword>
<dbReference type="InterPro" id="IPR049883">
    <property type="entry name" value="NOTCH1_EGF-like"/>
</dbReference>
<evidence type="ECO:0000256" key="10">
    <source>
        <dbReference type="ARBA" id="ARBA00022989"/>
    </source>
</evidence>
<dbReference type="InterPro" id="IPR000742">
    <property type="entry name" value="EGF"/>
</dbReference>
<dbReference type="InterPro" id="IPR011009">
    <property type="entry name" value="Kinase-like_dom_sf"/>
</dbReference>
<keyword evidence="4" id="KW-0808">Transferase</keyword>
<keyword evidence="3" id="KW-0245">EGF-like domain</keyword>
<dbReference type="Pfam" id="PF07645">
    <property type="entry name" value="EGF_CA"/>
    <property type="match status" value="2"/>
</dbReference>
<dbReference type="PANTHER" id="PTHR27005:SF215">
    <property type="entry name" value="OS09G0562600 PROTEIN"/>
    <property type="match status" value="1"/>
</dbReference>
<keyword evidence="9 14" id="KW-0067">ATP-binding</keyword>
<keyword evidence="13" id="KW-0325">Glycoprotein</keyword>
<dbReference type="InterPro" id="IPR017441">
    <property type="entry name" value="Protein_kinase_ATP_BS"/>
</dbReference>
<keyword evidence="10" id="KW-1133">Transmembrane helix</keyword>
<evidence type="ECO:0000313" key="16">
    <source>
        <dbReference type="EMBL" id="WVZ53755.1"/>
    </source>
</evidence>
<sequence length="1274" mass="137349">MVMVLRLRLSAAVWPPPAPVPAPALPIGLPNCATTCGNVSVPYPFGFGPSHCYWPGLNLTCDSTTTHGGAPRLLLGDGTLRVTDISIRNNTVRVIRAGPVINATADDFTAASDNTLSAPFGRGFAEHGYLLASQENELVVFGCNVAVTLLADGGGAGNGSKKIPAASIGGCSSLCAQSYSYIHGSYIDTRDVVDPRRSGEARTVPLQCAGTSGCCMSPVTMDSRPTQVQVKRLYDGGLAADEDQKRRRLPAVNVFVVEKGWIDQLNRTENVRAGADNDDATKETPLVLQWGVKWGLPQPEGDDFWSCPDDVRRRLCKSQHSVCRSPISGFKCLCAVGYDGNPYLDGGCQDLDECKEEGWCFGECINTIGSWDCRCPVGTYGSSMIEGGCVQYYYNSTPAAAALSPAPKLGLPGCNTTCGTMNVPYPFGFGPSHCYRLGLNLTCDTSRHPPRLLLDSDGTVQVVGIFLHNSTVRVIHHTRIVQDDFSSDPNGTMMATSFELPPGVGSDSSYVLSARNQFLFFGLDVQATLYGNKYRNSSSNNSSNITGCATISGGNGGPVVVDRSYCSGSDPCCHSPIPEGSVAKAVEFKGLGNTPLQNHVVPVAFISEKGLTEEWWKIIVNNTDSWMMLNTLYISSPVVLRWAVKQGFPAPADNSGKCHVEVESGICKSEHSDCITENGGFTCHCHTGYDGNPYITDGCQDIDECSNITMACFGDCKNLPGRFSCTCRLGTFGNPFEPHGCVSLATVLSRFIRKNKIALSAASGPVLLLLVLGLMLIPRKIEKHRTRVLKQKHFKQNRGQLLQNLMSQNADIAERMIIPLDELAKATNNFDKARELGGGGHGTVYKGILLDLRVVAIKKSKITVQTEIDEFINEVAILSQVNHKNVVKLFGCCLETEVPLLVYEFISNGTLYDHLHVEGPRSLSWDDRLRIATEIASALAYLHLAVSIPIIHRDIKSSNILLDDTLTSKVSDFGASRYIPVDKTGLTTRVQGTIGYLDPMYFYMGRLTDKSDIYSFGVILVELLTRTKPFSYVSTEGDGLAAHFASLFAQKNLTNIIDPQILEEGGKEIEEVAALATSCINLRGEERPTMRQVEHTLQGLQHSKKYEKVEMVTNELKNGSSVVNYPLSTKDGQTFEEPSRSYSLERDIMVSASYPSCAITTSCGGGGAAADGYGGGALSAAAAPQPPAPIGLPGCNTTCGNVSMPYPFGFGPSTSCYWPGLNLTCDTSHGTPRLLLGDGTFRVTEISIQNHTLRVNLTGSIIINATSDDLTSDS</sequence>
<keyword evidence="2" id="KW-0723">Serine/threonine-protein kinase</keyword>
<comment type="subcellular location">
    <subcellularLocation>
        <location evidence="1">Membrane</location>
        <topology evidence="1">Single-pass type I membrane protein</topology>
    </subcellularLocation>
</comment>
<dbReference type="InterPro" id="IPR025287">
    <property type="entry name" value="WAK_GUB"/>
</dbReference>
<evidence type="ECO:0000259" key="15">
    <source>
        <dbReference type="PROSITE" id="PS50011"/>
    </source>
</evidence>
<dbReference type="GO" id="GO:0007166">
    <property type="term" value="P:cell surface receptor signaling pathway"/>
    <property type="evidence" value="ECO:0007669"/>
    <property type="project" value="InterPro"/>
</dbReference>
<evidence type="ECO:0000256" key="13">
    <source>
        <dbReference type="ARBA" id="ARBA00023180"/>
    </source>
</evidence>
<dbReference type="CDD" id="cd14066">
    <property type="entry name" value="STKc_IRAK"/>
    <property type="match status" value="1"/>
</dbReference>
<evidence type="ECO:0000256" key="8">
    <source>
        <dbReference type="ARBA" id="ARBA00022777"/>
    </source>
</evidence>
<accession>A0AAQ3PN39</accession>
<evidence type="ECO:0000313" key="17">
    <source>
        <dbReference type="Proteomes" id="UP001341281"/>
    </source>
</evidence>
<feature type="domain" description="Protein kinase" evidence="15">
    <location>
        <begin position="830"/>
        <end position="1098"/>
    </location>
</feature>
<evidence type="ECO:0000256" key="6">
    <source>
        <dbReference type="ARBA" id="ARBA00022729"/>
    </source>
</evidence>
<keyword evidence="6" id="KW-0732">Signal</keyword>
<gene>
    <name evidence="16" type="ORF">U9M48_004656</name>
</gene>
<dbReference type="FunFam" id="3.30.200.20:FF:000043">
    <property type="entry name" value="Wall-associated receptor kinase 2"/>
    <property type="match status" value="1"/>
</dbReference>
<dbReference type="SMART" id="SM00179">
    <property type="entry name" value="EGF_CA"/>
    <property type="match status" value="3"/>
</dbReference>
<evidence type="ECO:0000256" key="14">
    <source>
        <dbReference type="PROSITE-ProRule" id="PRU10141"/>
    </source>
</evidence>
<dbReference type="GO" id="GO:0030247">
    <property type="term" value="F:polysaccharide binding"/>
    <property type="evidence" value="ECO:0007669"/>
    <property type="project" value="InterPro"/>
</dbReference>
<dbReference type="FunFam" id="1.10.510.10:FF:000084">
    <property type="entry name" value="Wall-associated receptor kinase 2"/>
    <property type="match status" value="1"/>
</dbReference>
<evidence type="ECO:0000256" key="11">
    <source>
        <dbReference type="ARBA" id="ARBA00023136"/>
    </source>
</evidence>
<evidence type="ECO:0000256" key="3">
    <source>
        <dbReference type="ARBA" id="ARBA00022536"/>
    </source>
</evidence>
<dbReference type="InterPro" id="IPR001881">
    <property type="entry name" value="EGF-like_Ca-bd_dom"/>
</dbReference>